<keyword evidence="5 7" id="KW-0472">Membrane</keyword>
<evidence type="ECO:0000256" key="3">
    <source>
        <dbReference type="ARBA" id="ARBA00022748"/>
    </source>
</evidence>
<dbReference type="Pfam" id="PF02683">
    <property type="entry name" value="DsbD_TM"/>
    <property type="match status" value="1"/>
</dbReference>
<gene>
    <name evidence="11" type="primary">dsbD_2</name>
    <name evidence="11" type="ORF">THS5294_03542</name>
</gene>
<evidence type="ECO:0000256" key="5">
    <source>
        <dbReference type="ARBA" id="ARBA00023136"/>
    </source>
</evidence>
<accession>A0A0P1F3F4</accession>
<proteinExistence type="predicted"/>
<keyword evidence="3" id="KW-0201">Cytochrome c-type biogenesis</keyword>
<dbReference type="Proteomes" id="UP000051298">
    <property type="component" value="Unassembled WGS sequence"/>
</dbReference>
<comment type="subcellular location">
    <subcellularLocation>
        <location evidence="1">Membrane</location>
        <topology evidence="1">Multi-pass membrane protein</topology>
    </subcellularLocation>
</comment>
<feature type="transmembrane region" description="Helical" evidence="7">
    <location>
        <begin position="530"/>
        <end position="547"/>
    </location>
</feature>
<evidence type="ECO:0000256" key="2">
    <source>
        <dbReference type="ARBA" id="ARBA00022692"/>
    </source>
</evidence>
<feature type="transmembrane region" description="Helical" evidence="7">
    <location>
        <begin position="323"/>
        <end position="344"/>
    </location>
</feature>
<dbReference type="Pfam" id="PF13899">
    <property type="entry name" value="Thioredoxin_7"/>
    <property type="match status" value="1"/>
</dbReference>
<dbReference type="STRING" id="266809.PM03_03075"/>
<reference evidence="11 12" key="1">
    <citation type="submission" date="2015-09" db="EMBL/GenBank/DDBJ databases">
        <authorList>
            <consortium name="Swine Surveillance"/>
        </authorList>
    </citation>
    <scope>NUCLEOTIDE SEQUENCE [LARGE SCALE GENOMIC DNA]</scope>
    <source>
        <strain evidence="11 12">CECT 5294</strain>
    </source>
</reference>
<dbReference type="RefSeq" id="WP_058124714.1">
    <property type="nucleotide sequence ID" value="NZ_CYRX01000033.1"/>
</dbReference>
<dbReference type="GO" id="GO:0017004">
    <property type="term" value="P:cytochrome complex assembly"/>
    <property type="evidence" value="ECO:0007669"/>
    <property type="project" value="UniProtKB-KW"/>
</dbReference>
<evidence type="ECO:0000259" key="9">
    <source>
        <dbReference type="Pfam" id="PF02683"/>
    </source>
</evidence>
<dbReference type="InterPro" id="IPR035671">
    <property type="entry name" value="DsbD_gamma"/>
</dbReference>
<dbReference type="EMBL" id="CYRX01000033">
    <property type="protein sequence ID" value="CUH62228.1"/>
    <property type="molecule type" value="Genomic_DNA"/>
</dbReference>
<dbReference type="CDD" id="cd02953">
    <property type="entry name" value="DsbDgamma"/>
    <property type="match status" value="1"/>
</dbReference>
<feature type="transmembrane region" description="Helical" evidence="7">
    <location>
        <begin position="278"/>
        <end position="303"/>
    </location>
</feature>
<feature type="transmembrane region" description="Helical" evidence="7">
    <location>
        <begin position="481"/>
        <end position="500"/>
    </location>
</feature>
<evidence type="ECO:0000313" key="11">
    <source>
        <dbReference type="EMBL" id="CUH62228.1"/>
    </source>
</evidence>
<feature type="transmembrane region" description="Helical" evidence="7">
    <location>
        <begin position="506"/>
        <end position="523"/>
    </location>
</feature>
<evidence type="ECO:0000313" key="12">
    <source>
        <dbReference type="Proteomes" id="UP000051298"/>
    </source>
</evidence>
<feature type="signal peptide" evidence="8">
    <location>
        <begin position="1"/>
        <end position="19"/>
    </location>
</feature>
<dbReference type="PROSITE" id="PS00194">
    <property type="entry name" value="THIOREDOXIN_1"/>
    <property type="match status" value="1"/>
</dbReference>
<dbReference type="SUPFAM" id="SSF52833">
    <property type="entry name" value="Thioredoxin-like"/>
    <property type="match status" value="1"/>
</dbReference>
<dbReference type="EC" id="1.8.1.8" evidence="11"/>
<dbReference type="InterPro" id="IPR028250">
    <property type="entry name" value="DsbDN"/>
</dbReference>
<dbReference type="eggNOG" id="COG4232">
    <property type="taxonomic scope" value="Bacteria"/>
</dbReference>
<feature type="chain" id="PRO_5006062227" evidence="8">
    <location>
        <begin position="20"/>
        <end position="672"/>
    </location>
</feature>
<feature type="transmembrane region" description="Helical" evidence="7">
    <location>
        <begin position="441"/>
        <end position="460"/>
    </location>
</feature>
<dbReference type="Pfam" id="PF11412">
    <property type="entry name" value="DsbD_N"/>
    <property type="match status" value="1"/>
</dbReference>
<feature type="transmembrane region" description="Helical" evidence="7">
    <location>
        <begin position="364"/>
        <end position="387"/>
    </location>
</feature>
<keyword evidence="6" id="KW-0676">Redox-active center</keyword>
<protein>
    <submittedName>
        <fullName evidence="11">Thiol:disulfide interchange protein DsbD</fullName>
        <ecNumber evidence="11">1.8.1.8</ecNumber>
    </submittedName>
</protein>
<evidence type="ECO:0000256" key="8">
    <source>
        <dbReference type="SAM" id="SignalP"/>
    </source>
</evidence>
<feature type="domain" description="Thiol:disulfide interchange protein DsbD N-terminal" evidence="10">
    <location>
        <begin position="48"/>
        <end position="149"/>
    </location>
</feature>
<dbReference type="GO" id="GO:0047134">
    <property type="term" value="F:protein-disulfide reductase [NAD(P)H] activity"/>
    <property type="evidence" value="ECO:0007669"/>
    <property type="project" value="UniProtKB-EC"/>
</dbReference>
<dbReference type="InterPro" id="IPR003834">
    <property type="entry name" value="Cyt_c_assmbl_TM_dom"/>
</dbReference>
<dbReference type="PANTHER" id="PTHR32234:SF3">
    <property type="entry name" value="SUPPRESSION OF COPPER SENSITIVITY PROTEIN"/>
    <property type="match status" value="1"/>
</dbReference>
<feature type="transmembrane region" description="Helical" evidence="7">
    <location>
        <begin position="408"/>
        <end position="435"/>
    </location>
</feature>
<dbReference type="PANTHER" id="PTHR32234">
    <property type="entry name" value="THIOL:DISULFIDE INTERCHANGE PROTEIN DSBD"/>
    <property type="match status" value="1"/>
</dbReference>
<dbReference type="InterPro" id="IPR036249">
    <property type="entry name" value="Thioredoxin-like_sf"/>
</dbReference>
<dbReference type="AlphaFoldDB" id="A0A0P1F3F4"/>
<feature type="domain" description="Cytochrome C biogenesis protein transmembrane" evidence="9">
    <location>
        <begin position="282"/>
        <end position="496"/>
    </location>
</feature>
<organism evidence="11 12">
    <name type="scientific">Thalassobacter stenotrophicus</name>
    <dbReference type="NCBI Taxonomy" id="266809"/>
    <lineage>
        <taxon>Bacteria</taxon>
        <taxon>Pseudomonadati</taxon>
        <taxon>Pseudomonadota</taxon>
        <taxon>Alphaproteobacteria</taxon>
        <taxon>Rhodobacterales</taxon>
        <taxon>Roseobacteraceae</taxon>
        <taxon>Thalassobacter</taxon>
    </lineage>
</organism>
<keyword evidence="11" id="KW-0560">Oxidoreductase</keyword>
<name>A0A0P1F3F4_9RHOB</name>
<evidence type="ECO:0000259" key="10">
    <source>
        <dbReference type="Pfam" id="PF11412"/>
    </source>
</evidence>
<dbReference type="GO" id="GO:0016020">
    <property type="term" value="C:membrane"/>
    <property type="evidence" value="ECO:0007669"/>
    <property type="project" value="UniProtKB-SubCell"/>
</dbReference>
<keyword evidence="2 7" id="KW-0812">Transmembrane</keyword>
<evidence type="ECO:0000256" key="1">
    <source>
        <dbReference type="ARBA" id="ARBA00004141"/>
    </source>
</evidence>
<evidence type="ECO:0000256" key="4">
    <source>
        <dbReference type="ARBA" id="ARBA00022989"/>
    </source>
</evidence>
<keyword evidence="4 7" id="KW-1133">Transmembrane helix</keyword>
<dbReference type="Gene3D" id="3.40.30.10">
    <property type="entry name" value="Glutaredoxin"/>
    <property type="match status" value="1"/>
</dbReference>
<dbReference type="eggNOG" id="COG4233">
    <property type="taxonomic scope" value="Bacteria"/>
</dbReference>
<dbReference type="GO" id="GO:0045454">
    <property type="term" value="P:cell redox homeostasis"/>
    <property type="evidence" value="ECO:0007669"/>
    <property type="project" value="TreeGrafter"/>
</dbReference>
<keyword evidence="8" id="KW-0732">Signal</keyword>
<evidence type="ECO:0000256" key="6">
    <source>
        <dbReference type="ARBA" id="ARBA00023284"/>
    </source>
</evidence>
<dbReference type="InterPro" id="IPR017937">
    <property type="entry name" value="Thioredoxin_CS"/>
</dbReference>
<sequence>MIRACLFALWACLALPLYAAGSDVVATRTITAQLVSAQDGVPTGSAALTAGLFVTLEPGWKTYWRSPGEVGLPPQISWDGSENIRDVVLSYPAPTRFTAFEIENFGYETEVLFPLQLQLERPGAPARLALEATLLVCADICIPETVSLSLDLPAGGGIDAKAAEQIATWMARIPDDGGASGLRLDTVFLDATALVVTAQSDRPLTSPDIFPEQGEYASFGKPEIIVADAGRSVWARLPVLAEGEGGLQITFTDGARAATLNASTFADVPAPRPQASGALIGMLAIALLGGLILNVMPCVLPVLSIKLTSALGAAGQGRARVRAGFLASAAGVIAFFWVLAAIVIAMQASGASFGWGMQFQNPVFLSLMITIIALFAANMAGLFEITLPQGWTTGMARTEARGGWSGDFATGAFAALLATPCSAPFLGTAVTYAMTHGPREVAAIFTALGVGLALPYLLIAARPGWLSRLPKPGPWMVWVKWAMGGLLAATALWLLAVLAAVSGLGLAGALAAILVIGGVVLVWRRAALPVAVAVFAAAMALPLFWPAPTAMAQDDSMWLVFDEAEAMARAEAGEVVFVDVTADWCLTCKANKSLVLDRGAVAEALESVILMRADWTRPSDTILNYLKSHDRYGIPFNMVYGPGAPMGIALPELLTPDAVLNAIMTAQGAVQG</sequence>
<evidence type="ECO:0000256" key="7">
    <source>
        <dbReference type="SAM" id="Phobius"/>
    </source>
</evidence>